<dbReference type="SUPFAM" id="SSF54695">
    <property type="entry name" value="POZ domain"/>
    <property type="match status" value="1"/>
</dbReference>
<feature type="region of interest" description="Disordered" evidence="10">
    <location>
        <begin position="2433"/>
        <end position="2459"/>
    </location>
</feature>
<protein>
    <submittedName>
        <fullName evidence="13">Uncharacterized protein</fullName>
    </submittedName>
</protein>
<feature type="domain" description="BTB" evidence="11">
    <location>
        <begin position="26"/>
        <end position="98"/>
    </location>
</feature>
<dbReference type="PANTHER" id="PTHR46105:SF5">
    <property type="entry name" value="ZINC FINGER AND BTB DOMAIN-CONTAINING PROTEIN 44 ISOFORM X1"/>
    <property type="match status" value="1"/>
</dbReference>
<comment type="caution">
    <text evidence="13">The sequence shown here is derived from an EMBL/GenBank/DDBJ whole genome shotgun (WGS) entry which is preliminary data.</text>
</comment>
<organism evidence="13 14">
    <name type="scientific">Dreissena polymorpha</name>
    <name type="common">Zebra mussel</name>
    <name type="synonym">Mytilus polymorpha</name>
    <dbReference type="NCBI Taxonomy" id="45954"/>
    <lineage>
        <taxon>Eukaryota</taxon>
        <taxon>Metazoa</taxon>
        <taxon>Spiralia</taxon>
        <taxon>Lophotrochozoa</taxon>
        <taxon>Mollusca</taxon>
        <taxon>Bivalvia</taxon>
        <taxon>Autobranchia</taxon>
        <taxon>Heteroconchia</taxon>
        <taxon>Euheterodonta</taxon>
        <taxon>Imparidentia</taxon>
        <taxon>Neoheterodontei</taxon>
        <taxon>Myida</taxon>
        <taxon>Dreissenoidea</taxon>
        <taxon>Dreissenidae</taxon>
        <taxon>Dreissena</taxon>
    </lineage>
</organism>
<accession>A0A9D4DXW3</accession>
<evidence type="ECO:0000256" key="7">
    <source>
        <dbReference type="ARBA" id="ARBA00023125"/>
    </source>
</evidence>
<dbReference type="InterPro" id="IPR009057">
    <property type="entry name" value="Homeodomain-like_sf"/>
</dbReference>
<feature type="compositionally biased region" description="Acidic residues" evidence="10">
    <location>
        <begin position="2657"/>
        <end position="2667"/>
    </location>
</feature>
<reference evidence="13" key="1">
    <citation type="journal article" date="2019" name="bioRxiv">
        <title>The Genome of the Zebra Mussel, Dreissena polymorpha: A Resource for Invasive Species Research.</title>
        <authorList>
            <person name="McCartney M.A."/>
            <person name="Auch B."/>
            <person name="Kono T."/>
            <person name="Mallez S."/>
            <person name="Zhang Y."/>
            <person name="Obille A."/>
            <person name="Becker A."/>
            <person name="Abrahante J.E."/>
            <person name="Garbe J."/>
            <person name="Badalamenti J.P."/>
            <person name="Herman A."/>
            <person name="Mangelson H."/>
            <person name="Liachko I."/>
            <person name="Sullivan S."/>
            <person name="Sone E.D."/>
            <person name="Koren S."/>
            <person name="Silverstein K.A.T."/>
            <person name="Beckman K.B."/>
            <person name="Gohl D.M."/>
        </authorList>
    </citation>
    <scope>NUCLEOTIDE SEQUENCE</scope>
    <source>
        <strain evidence="13">Duluth1</strain>
        <tissue evidence="13">Whole animal</tissue>
    </source>
</reference>
<dbReference type="InterPro" id="IPR050457">
    <property type="entry name" value="ZnFinger_BTB_dom_contain"/>
</dbReference>
<feature type="region of interest" description="Disordered" evidence="10">
    <location>
        <begin position="2631"/>
        <end position="2671"/>
    </location>
</feature>
<feature type="domain" description="HTH CENPB-type" evidence="12">
    <location>
        <begin position="826"/>
        <end position="895"/>
    </location>
</feature>
<feature type="region of interest" description="Disordered" evidence="10">
    <location>
        <begin position="465"/>
        <end position="491"/>
    </location>
</feature>
<name>A0A9D4DXW3_DREPO</name>
<feature type="domain" description="HTH CENPB-type" evidence="12">
    <location>
        <begin position="2012"/>
        <end position="2082"/>
    </location>
</feature>
<evidence type="ECO:0000259" key="11">
    <source>
        <dbReference type="PROSITE" id="PS50097"/>
    </source>
</evidence>
<evidence type="ECO:0000313" key="13">
    <source>
        <dbReference type="EMBL" id="KAH3768835.1"/>
    </source>
</evidence>
<feature type="region of interest" description="Disordered" evidence="10">
    <location>
        <begin position="2512"/>
        <end position="2534"/>
    </location>
</feature>
<keyword evidence="7" id="KW-0238">DNA-binding</keyword>
<feature type="domain" description="HTH CENPB-type" evidence="12">
    <location>
        <begin position="528"/>
        <end position="597"/>
    </location>
</feature>
<dbReference type="Pfam" id="PF03221">
    <property type="entry name" value="HTH_Tnp_Tc5"/>
    <property type="match status" value="2"/>
</dbReference>
<keyword evidence="4" id="KW-0863">Zinc-finger</keyword>
<feature type="compositionally biased region" description="Acidic residues" evidence="10">
    <location>
        <begin position="468"/>
        <end position="483"/>
    </location>
</feature>
<dbReference type="InterPro" id="IPR006600">
    <property type="entry name" value="HTH_CenpB_DNA-bd_dom"/>
</dbReference>
<evidence type="ECO:0000259" key="12">
    <source>
        <dbReference type="PROSITE" id="PS51253"/>
    </source>
</evidence>
<dbReference type="GO" id="GO:0005634">
    <property type="term" value="C:nucleus"/>
    <property type="evidence" value="ECO:0007669"/>
    <property type="project" value="UniProtKB-SubCell"/>
</dbReference>
<feature type="compositionally biased region" description="Polar residues" evidence="10">
    <location>
        <begin position="1376"/>
        <end position="1388"/>
    </location>
</feature>
<feature type="domain" description="HTH CENPB-type" evidence="12">
    <location>
        <begin position="1438"/>
        <end position="1508"/>
    </location>
</feature>
<feature type="region of interest" description="Disordered" evidence="10">
    <location>
        <begin position="2223"/>
        <end position="2254"/>
    </location>
</feature>
<sequence>MMEVDHEYLQGLGVGLQGLRTSGQFCDAMVCVGSTRILVHKVVLSAASKTLHDLALDFDMMPHRDRDQLEIVIPPDIPLLAVNAFINFIYTGQLDLTSRIVAHMERLASLFDIQRLTNICQKFIQRSTTPDSQNLNLQTVNQTEADSSLNGSRPGRREHRLSSASELSRSNSACSGFSSDLGSSGVVNVKIEPAHLAAFETASDHAQHGMTATAGRVSALKKVPGQGSLSMLEKLMSPRVNLQKLPANITPDVVVMVSDEETEGVNNSSPHSGLQYTLAEKEAIAVEAKRYGTTHVSQSRNIPLPDILSWMTLFGLRNPVLQKKEGRGKQVNHEADLALVRWIVQQQEFHGCVDLDSMKQYALTVHQKTNPKFCASKTWLGNFLQRNLSVLQKTKFVHGDKTEMNLCAEAALPVGQSIKQELTDGEEHDQSELRNLSGGLILEQANLSELGMVNEALSGIGHFTNKADDDEDDNGNDFIDEDTSGLFGDNSGGLTSSYLMDETEEDLPATEGPRTQGSVVTPFGKRPIIVGQSKSFDMKSERRIVQWVLERNARDGYVFTDDFKDFAKTLYKGSKPFGATQCWMKKFLRRNRVLRDVKFCSKYKNTYTTGEKQTAVALAKRFGVTYASKRTGINQKIIHCWKLSADKGLLTLEGVDTDDLMPASISVSSEGPSTTLHDSMLDISQGNTLTSLETATSHGIRGEASHGIVPEFEDRIVEEIKELQLKEGSVNYNDISAISQSIYKETRPTFKASYGWIKSFLERRKIDLLGIELENVSKVFVEDETVASSSEISKEQVSAMVDQALKAIGTEDGGLTGTGEQIRKPIIVGPSVVFDRKTEKHLVDWALERFNKDGYVFTDDFKQYAKSVHKGPKHFSASSGWMTLFLRRHRALKDVQWKSKFKNNYTEGEKMAAVQEAKRLGTGHVGRTLGIDPALICAWRIKMEKNAPKHQTFWKGTKLKKFGWKVTKFRPLANAQASESSSEAFRGVVPEFEQRIIELIHEEHEREGSISYEEMSRLAQSVYKETRPSFKASYAWIRNFMKRNEGKLQELNIENVKKVFMPDDETDNPSTSFHHDPDGGDFQLTNVFHKRPIIVGQSRAFDMKTEKRLVQWLVDEQQKNGYVFLDQFKTFAQSLYKGEKKFAATQAWRIKFLRRNHAALKHVKFTSRFRNQYSLKEKKVIVQESKKFGVAHVAKMTGIEHCLINQWRLKLERSGLISADTDSSPMSVPSNSLHGLPSNSLQGFASKEKPLTKIQKRADPGLLSSRGIVPAMERRIMQMINNKMDDEGSVSYKFVSMAARSVYKETRPQFKASYNWVMDFVKRNKKALRHVDFETSPKAEFGTGDIDMEILCTDDTIPNMEALFAENQEVSKITSSHLKETTQSAANQEHTHTDSDSANDPMIVIENFEGEVLRSEDIDAVPGASSELNKIAQTKRPIIIGKAKHFTRKEEKQLVEWLMEKNEKDGFVFTDDFRRYARSMYKGEQEKFGATNAWITKFLRRNRLENKLKFQSKLVGNNPKFEEKIVQLILKQQEKEGSVSNDDIQRITMSVYKEIRPNFRACYNWIKDFIKRHKDELAGVELENVKKLYIPDDNEKDGVLIRDYDPSLSISLLDNYSESRHSLGEASNGRFVGKQSSDTSWVDLDDTVDLDSSQSSFTSPSTSQTSSSVLVKLANQKRPVIIAPPKMMDIKTEKKLVQWMQEQQEKQGCVYLDLFKQYAKSLHTGPKHFAATQAWMTRFKQRNHTALKNVVIKSRFRNEYSMEDKIAIVEEAKRLGSHHVGRKLGISGSVIYQWKAQLDQAEKPGGGAMFKEALDVGDAGSSRGVVPEFESRIVRMVLETQRAKGSVSDEDISLCSRSLYKETRPNFKASYNWVSDFIRKYEDQFKEVVFENRKKIKSEEEKLRILSEEKKYGTEHVIKKRNISASTISTWKKQMREKAIPIPKFKAAISDKIKKKYAKNKIKNYTTEEKRNMVTIAEEHGITHASLKLGISRKVIDKWIRFFRDQGEEITIKARKPSVLKKELEQKILSWVLEQNATLGVVLTNRVIDYARKVFEEAFTNFTASTSWLEAFLSAQGSKLENVRFRDKGDSDLEFSDEIKLKIARHAEVNTGTVTAELTGLLPKVIYHWRRQLKQKGYDLKTDLDSSSENTPGLPLDPSPSTSPEPTSVLQLKLDRIAAKFDIATRRRIVEEASINGTSATASHHKIPLPLLLKWMKTSVNGTESPATVSSSPVSSTGVPKDSSMSSAEKTFKRHSKETRVEAVAEAKVIGVKLASEKTGVPYSTLYMWVKEERESSVDSERDSLERLVAEKRRSVSQDGVSVASETVVKIIPPEKIKREPGLPVKTSAFIPAVASKHNPVISPPKKVVRKYTDQEKFDVVKSALKIGTKEAALMFDIPQSNVKRWRDLYKDQVLSLANVAAKKKTLPAPVIKAKHESQESVNESKRKAEESIEQGKPKRGKYTVEEKLAFVKESDTTNMKVVAEKAGVTLDCLYRWRFQYLASVRLAAATSAAGHSGTPDREKSGSPVMPAPRNISFMLPEQTREERAVQDIDEIDSFEHPENIVARLTEDELAQIESMTETTMKGLDDISNNGKALEGKDIQSMKSLKGASPPLDDIVISATGRLLEMTSEYEPSPMHGSLGPDETSPSHHGDTEIDEVQGDENNDWGKIKIVNVKSEAPIS</sequence>
<evidence type="ECO:0000256" key="2">
    <source>
        <dbReference type="ARBA" id="ARBA00022723"/>
    </source>
</evidence>
<dbReference type="Proteomes" id="UP000828390">
    <property type="component" value="Unassembled WGS sequence"/>
</dbReference>
<feature type="domain" description="HTH CENPB-type" evidence="12">
    <location>
        <begin position="1680"/>
        <end position="1749"/>
    </location>
</feature>
<keyword evidence="9" id="KW-0539">Nucleus</keyword>
<dbReference type="SMART" id="SM00674">
    <property type="entry name" value="CENPB"/>
    <property type="match status" value="12"/>
</dbReference>
<feature type="domain" description="HTH CENPB-type" evidence="12">
    <location>
        <begin position="1093"/>
        <end position="1162"/>
    </location>
</feature>
<evidence type="ECO:0000256" key="3">
    <source>
        <dbReference type="ARBA" id="ARBA00022737"/>
    </source>
</evidence>
<dbReference type="Gene3D" id="3.30.710.10">
    <property type="entry name" value="Potassium Channel Kv1.1, Chain A"/>
    <property type="match status" value="1"/>
</dbReference>
<gene>
    <name evidence="13" type="ORF">DPMN_170051</name>
</gene>
<feature type="domain" description="HTH CENPB-type" evidence="12">
    <location>
        <begin position="323"/>
        <end position="393"/>
    </location>
</feature>
<dbReference type="InterPro" id="IPR000210">
    <property type="entry name" value="BTB/POZ_dom"/>
</dbReference>
<evidence type="ECO:0000256" key="9">
    <source>
        <dbReference type="ARBA" id="ARBA00023242"/>
    </source>
</evidence>
<dbReference type="EMBL" id="JAIWYP010000009">
    <property type="protein sequence ID" value="KAH3768835.1"/>
    <property type="molecule type" value="Genomic_DNA"/>
</dbReference>
<evidence type="ECO:0000313" key="14">
    <source>
        <dbReference type="Proteomes" id="UP000828390"/>
    </source>
</evidence>
<keyword evidence="6" id="KW-0805">Transcription regulation</keyword>
<feature type="region of interest" description="Disordered" evidence="10">
    <location>
        <begin position="1376"/>
        <end position="1399"/>
    </location>
</feature>
<feature type="domain" description="HTH CENPB-type" evidence="12">
    <location>
        <begin position="700"/>
        <end position="770"/>
    </location>
</feature>
<keyword evidence="8" id="KW-0804">Transcription</keyword>
<dbReference type="SMART" id="SM00225">
    <property type="entry name" value="BTB"/>
    <property type="match status" value="1"/>
</dbReference>
<dbReference type="GO" id="GO:0000978">
    <property type="term" value="F:RNA polymerase II cis-regulatory region sequence-specific DNA binding"/>
    <property type="evidence" value="ECO:0007669"/>
    <property type="project" value="TreeGrafter"/>
</dbReference>
<keyword evidence="2" id="KW-0479">Metal-binding</keyword>
<dbReference type="OrthoDB" id="6144456at2759"/>
<dbReference type="GO" id="GO:0008270">
    <property type="term" value="F:zinc ion binding"/>
    <property type="evidence" value="ECO:0007669"/>
    <property type="project" value="UniProtKB-KW"/>
</dbReference>
<feature type="compositionally biased region" description="Low complexity" evidence="10">
    <location>
        <begin position="2223"/>
        <end position="2240"/>
    </location>
</feature>
<keyword evidence="3" id="KW-0677">Repeat</keyword>
<evidence type="ECO:0000256" key="4">
    <source>
        <dbReference type="ARBA" id="ARBA00022771"/>
    </source>
</evidence>
<evidence type="ECO:0000256" key="1">
    <source>
        <dbReference type="ARBA" id="ARBA00004123"/>
    </source>
</evidence>
<feature type="domain" description="HTH CENPB-type" evidence="12">
    <location>
        <begin position="980"/>
        <end position="1050"/>
    </location>
</feature>
<evidence type="ECO:0000256" key="5">
    <source>
        <dbReference type="ARBA" id="ARBA00022833"/>
    </source>
</evidence>
<dbReference type="InterPro" id="IPR011333">
    <property type="entry name" value="SKP1/BTB/POZ_sf"/>
</dbReference>
<dbReference type="CDD" id="cd18186">
    <property type="entry name" value="BTB_POZ_ZBTB_KLHL-like"/>
    <property type="match status" value="1"/>
</dbReference>
<feature type="compositionally biased region" description="Basic and acidic residues" evidence="10">
    <location>
        <begin position="2434"/>
        <end position="2459"/>
    </location>
</feature>
<feature type="compositionally biased region" description="Polar residues" evidence="10">
    <location>
        <begin position="140"/>
        <end position="151"/>
    </location>
</feature>
<feature type="compositionally biased region" description="Low complexity" evidence="10">
    <location>
        <begin position="162"/>
        <end position="173"/>
    </location>
</feature>
<evidence type="ECO:0000256" key="6">
    <source>
        <dbReference type="ARBA" id="ARBA00023015"/>
    </source>
</evidence>
<keyword evidence="14" id="KW-1185">Reference proteome</keyword>
<reference evidence="13" key="2">
    <citation type="submission" date="2020-11" db="EMBL/GenBank/DDBJ databases">
        <authorList>
            <person name="McCartney M.A."/>
            <person name="Auch B."/>
            <person name="Kono T."/>
            <person name="Mallez S."/>
            <person name="Becker A."/>
            <person name="Gohl D.M."/>
            <person name="Silverstein K.A.T."/>
            <person name="Koren S."/>
            <person name="Bechman K.B."/>
            <person name="Herman A."/>
            <person name="Abrahante J.E."/>
            <person name="Garbe J."/>
        </authorList>
    </citation>
    <scope>NUCLEOTIDE SEQUENCE</scope>
    <source>
        <strain evidence="13">Duluth1</strain>
        <tissue evidence="13">Whole animal</tissue>
    </source>
</reference>
<feature type="domain" description="HTH CENPB-type" evidence="12">
    <location>
        <begin position="1509"/>
        <end position="1579"/>
    </location>
</feature>
<dbReference type="Gene3D" id="1.10.10.60">
    <property type="entry name" value="Homeodomain-like"/>
    <property type="match status" value="1"/>
</dbReference>
<proteinExistence type="predicted"/>
<dbReference type="Pfam" id="PF00651">
    <property type="entry name" value="BTB"/>
    <property type="match status" value="1"/>
</dbReference>
<evidence type="ECO:0000256" key="8">
    <source>
        <dbReference type="ARBA" id="ARBA00023163"/>
    </source>
</evidence>
<dbReference type="SUPFAM" id="SSF46689">
    <property type="entry name" value="Homeodomain-like"/>
    <property type="match status" value="1"/>
</dbReference>
<feature type="region of interest" description="Disordered" evidence="10">
    <location>
        <begin position="2142"/>
        <end position="2168"/>
    </location>
</feature>
<feature type="region of interest" description="Disordered" evidence="10">
    <location>
        <begin position="140"/>
        <end position="173"/>
    </location>
</feature>
<comment type="subcellular location">
    <subcellularLocation>
        <location evidence="1">Nucleus</location>
    </subcellularLocation>
</comment>
<dbReference type="PROSITE" id="PS50097">
    <property type="entry name" value="BTB"/>
    <property type="match status" value="1"/>
</dbReference>
<dbReference type="PANTHER" id="PTHR46105">
    <property type="entry name" value="AGAP004733-PA"/>
    <property type="match status" value="1"/>
</dbReference>
<evidence type="ECO:0000256" key="10">
    <source>
        <dbReference type="SAM" id="MobiDB-lite"/>
    </source>
</evidence>
<dbReference type="GO" id="GO:0000981">
    <property type="term" value="F:DNA-binding transcription factor activity, RNA polymerase II-specific"/>
    <property type="evidence" value="ECO:0007669"/>
    <property type="project" value="TreeGrafter"/>
</dbReference>
<dbReference type="PROSITE" id="PS51253">
    <property type="entry name" value="HTH_CENPB"/>
    <property type="match status" value="10"/>
</dbReference>
<keyword evidence="5" id="KW-0862">Zinc</keyword>